<feature type="domain" description="Rad21/Rec8-like protein C-terminal eukaryotic" evidence="8">
    <location>
        <begin position="809"/>
        <end position="859"/>
    </location>
</feature>
<dbReference type="AlphaFoldDB" id="A0ABC9CB31"/>
<evidence type="ECO:0000313" key="10">
    <source>
        <dbReference type="EMBL" id="CAL5016222.1"/>
    </source>
</evidence>
<dbReference type="FunFam" id="1.10.10.580:FF:000002">
    <property type="entry name" value="Sister chromatid cohesion 1 protein 4"/>
    <property type="match status" value="1"/>
</dbReference>
<comment type="subcellular location">
    <subcellularLocation>
        <location evidence="1">Nucleus</location>
    </subcellularLocation>
</comment>
<dbReference type="Pfam" id="PF04825">
    <property type="entry name" value="Rad21_Rec8_N"/>
    <property type="match status" value="1"/>
</dbReference>
<organism evidence="10 11">
    <name type="scientific">Urochloa decumbens</name>
    <dbReference type="NCBI Taxonomy" id="240449"/>
    <lineage>
        <taxon>Eukaryota</taxon>
        <taxon>Viridiplantae</taxon>
        <taxon>Streptophyta</taxon>
        <taxon>Embryophyta</taxon>
        <taxon>Tracheophyta</taxon>
        <taxon>Spermatophyta</taxon>
        <taxon>Magnoliopsida</taxon>
        <taxon>Liliopsida</taxon>
        <taxon>Poales</taxon>
        <taxon>Poaceae</taxon>
        <taxon>PACMAD clade</taxon>
        <taxon>Panicoideae</taxon>
        <taxon>Panicodae</taxon>
        <taxon>Paniceae</taxon>
        <taxon>Melinidinae</taxon>
        <taxon>Urochloa</taxon>
    </lineage>
</organism>
<evidence type="ECO:0000256" key="4">
    <source>
        <dbReference type="ARBA" id="ARBA00022829"/>
    </source>
</evidence>
<dbReference type="GO" id="GO:0007059">
    <property type="term" value="P:chromosome segregation"/>
    <property type="evidence" value="ECO:0007669"/>
    <property type="project" value="UniProtKB-KW"/>
</dbReference>
<reference evidence="10 11" key="2">
    <citation type="submission" date="2024-10" db="EMBL/GenBank/DDBJ databases">
        <authorList>
            <person name="Ryan C."/>
        </authorList>
    </citation>
    <scope>NUCLEOTIDE SEQUENCE [LARGE SCALE GENOMIC DNA]</scope>
</reference>
<feature type="domain" description="Rad21/Rec8-like protein N-terminal" evidence="9">
    <location>
        <begin position="1"/>
        <end position="94"/>
    </location>
</feature>
<evidence type="ECO:0000259" key="8">
    <source>
        <dbReference type="Pfam" id="PF04824"/>
    </source>
</evidence>
<dbReference type="EMBL" id="OZ075139">
    <property type="protein sequence ID" value="CAL5016222.1"/>
    <property type="molecule type" value="Genomic_DNA"/>
</dbReference>
<keyword evidence="3" id="KW-0498">Mitosis</keyword>
<evidence type="ECO:0000256" key="5">
    <source>
        <dbReference type="ARBA" id="ARBA00023242"/>
    </source>
</evidence>
<dbReference type="Gene3D" id="1.10.10.580">
    <property type="entry name" value="Structural maintenance of chromosome 1. Chain E"/>
    <property type="match status" value="1"/>
</dbReference>
<keyword evidence="3" id="KW-0132">Cell division</keyword>
<dbReference type="Pfam" id="PF04824">
    <property type="entry name" value="Rad21_Rec8"/>
    <property type="match status" value="1"/>
</dbReference>
<feature type="region of interest" description="Disordered" evidence="7">
    <location>
        <begin position="724"/>
        <end position="746"/>
    </location>
</feature>
<reference evidence="11" key="1">
    <citation type="submission" date="2024-06" db="EMBL/GenBank/DDBJ databases">
        <authorList>
            <person name="Ryan C."/>
        </authorList>
    </citation>
    <scope>NUCLEOTIDE SEQUENCE [LARGE SCALE GENOMIC DNA]</scope>
</reference>
<proteinExistence type="inferred from homology"/>
<feature type="region of interest" description="Disordered" evidence="7">
    <location>
        <begin position="497"/>
        <end position="530"/>
    </location>
</feature>
<keyword evidence="11" id="KW-1185">Reference proteome</keyword>
<feature type="region of interest" description="Disordered" evidence="7">
    <location>
        <begin position="662"/>
        <end position="698"/>
    </location>
</feature>
<dbReference type="Proteomes" id="UP001497457">
    <property type="component" value="Chromosome 29rd"/>
</dbReference>
<evidence type="ECO:0000256" key="2">
    <source>
        <dbReference type="ARBA" id="ARBA00009870"/>
    </source>
</evidence>
<evidence type="ECO:0000256" key="7">
    <source>
        <dbReference type="SAM" id="MobiDB-lite"/>
    </source>
</evidence>
<dbReference type="InterPro" id="IPR006909">
    <property type="entry name" value="Rad21/Rec8_C_eu"/>
</dbReference>
<keyword evidence="5" id="KW-0539">Nucleus</keyword>
<evidence type="ECO:0000256" key="6">
    <source>
        <dbReference type="ARBA" id="ARBA00064543"/>
    </source>
</evidence>
<gene>
    <name evidence="10" type="ORF">URODEC1_LOCUS73078</name>
</gene>
<dbReference type="InterPro" id="IPR036390">
    <property type="entry name" value="WH_DNA-bd_sf"/>
</dbReference>
<feature type="compositionally biased region" description="Polar residues" evidence="7">
    <location>
        <begin position="497"/>
        <end position="514"/>
    </location>
</feature>
<feature type="region of interest" description="Disordered" evidence="7">
    <location>
        <begin position="454"/>
        <end position="475"/>
    </location>
</feature>
<comment type="subunit">
    <text evidence="6">Component of the cohesin complex.</text>
</comment>
<evidence type="ECO:0000256" key="1">
    <source>
        <dbReference type="ARBA" id="ARBA00004123"/>
    </source>
</evidence>
<dbReference type="CDD" id="cd21793">
    <property type="entry name" value="Rad21_Rec8_M_AtSYN1-like"/>
    <property type="match status" value="1"/>
</dbReference>
<dbReference type="SUPFAM" id="SSF46785">
    <property type="entry name" value="Winged helix' DNA-binding domain"/>
    <property type="match status" value="1"/>
</dbReference>
<sequence>MSESQALLWKKGPLRTVWVAAFCRESALSRDHVARTDIIASVDKILSYVQGPHPIPLRIVAQLLFGIVRIYSKKVYYLCYDCEEVRSLLLRQCAPSAPTGGSTRRTLKQVNKAVRAGRSVAGQQNTTKVKKTVHAMRTEVSSPVSSEGPSVRVETEVIVRTSVVIREARLPDDLPAFTIPKTFELDSFDLGIAEDTDDEGEDHHQLAHQDILLEDERHHAPYFYESYQRTSYGVDSTCYMPEYIAVPCEVMHAISESNDILDFSMEGDKSERGNQNADSAWFTPVKDVLPPHMMDVVAEAKDRSDKSKTGDNSIREVNMDENVGGSACSLTPIHLQESQEGQNSENVLENMISGILSANNPTIEESMNDLLLGKSNTAPPAAGIADHDTGEHESLSAPVLSCETRAENELSPSILNANNPTVEASENDSLLAAGFPEHDTGEHESLEAPVLSCETRAENELSPSKKSPHPTLSPLSHQAERNAMAHGKAFVPVRQLPTQPSTVSCPSNELSPSTPERLPEVVPGPPSSSIFRVRTPAKTEKIQVTRKRRSLYNKEDYIPTEREGSRRVRRRLTWCLLDEGIAIPNVMMREAIEDASDLVQKRRKAPHTRLDTWKVAKVGSLPYTFVDPLIPYKTSTPLACVTAPEAPESLCEESVKARRRLSYEQTESVHSCQGTGSTERESIQDASTKRNLDEGTDFEAPVGCHTESGPVQVAVCECNDDTAKEKDTQVEGDEPSSEIPPKKGLHESENQIPLHHEALNAVLDNIDEDIPIYEQPTSNEGLLNSTKTRKIAICLHKLFLDQKSKEGTNTLSLNQVLEGSKRRTSSTFFYETLILKSRGLVEVNQGQPYEDIILSATPQLEAEIQRCGN</sequence>
<evidence type="ECO:0000259" key="9">
    <source>
        <dbReference type="Pfam" id="PF04825"/>
    </source>
</evidence>
<evidence type="ECO:0000256" key="3">
    <source>
        <dbReference type="ARBA" id="ARBA00022776"/>
    </source>
</evidence>
<comment type="similarity">
    <text evidence="2">Belongs to the rad21 family.</text>
</comment>
<dbReference type="InterPro" id="IPR023093">
    <property type="entry name" value="ScpA-like_C"/>
</dbReference>
<feature type="compositionally biased region" description="Polar residues" evidence="7">
    <location>
        <begin position="663"/>
        <end position="677"/>
    </location>
</feature>
<name>A0ABC9CB31_9POAL</name>
<accession>A0ABC9CB31</accession>
<keyword evidence="4" id="KW-0159">Chromosome partition</keyword>
<dbReference type="PANTHER" id="PTHR12585">
    <property type="entry name" value="SCC1 / RAD21 FAMILY MEMBER"/>
    <property type="match status" value="1"/>
</dbReference>
<protein>
    <recommendedName>
        <fullName evidence="12">Sister chromatid cohesion 1 protein 2</fullName>
    </recommendedName>
</protein>
<dbReference type="InterPro" id="IPR006910">
    <property type="entry name" value="Rad21_Rec8_N"/>
</dbReference>
<dbReference type="InterPro" id="IPR039781">
    <property type="entry name" value="Rad21/Rec8-like"/>
</dbReference>
<keyword evidence="3" id="KW-0131">Cell cycle</keyword>
<evidence type="ECO:0008006" key="12">
    <source>
        <dbReference type="Google" id="ProtNLM"/>
    </source>
</evidence>
<dbReference type="PANTHER" id="PTHR12585:SF73">
    <property type="entry name" value="SISTER CHROMATID COHESION 1 PROTEIN 2"/>
    <property type="match status" value="1"/>
</dbReference>
<dbReference type="GO" id="GO:0005634">
    <property type="term" value="C:nucleus"/>
    <property type="evidence" value="ECO:0007669"/>
    <property type="project" value="UniProtKB-SubCell"/>
</dbReference>
<evidence type="ECO:0000313" key="11">
    <source>
        <dbReference type="Proteomes" id="UP001497457"/>
    </source>
</evidence>
<feature type="compositionally biased region" description="Basic and acidic residues" evidence="7">
    <location>
        <begin position="678"/>
        <end position="693"/>
    </location>
</feature>